<accession>A0A1S3TIS1</accession>
<dbReference type="RefSeq" id="XP_014493657.1">
    <property type="nucleotide sequence ID" value="XM_014638171.2"/>
</dbReference>
<dbReference type="AlphaFoldDB" id="A0A1S3TIS1"/>
<proteinExistence type="predicted"/>
<reference evidence="3" key="2">
    <citation type="submission" date="2025-08" db="UniProtKB">
        <authorList>
            <consortium name="RefSeq"/>
        </authorList>
    </citation>
    <scope>IDENTIFICATION</scope>
    <source>
        <tissue evidence="3">Leaf</tissue>
    </source>
</reference>
<keyword evidence="2" id="KW-1185">Reference proteome</keyword>
<evidence type="ECO:0000313" key="2">
    <source>
        <dbReference type="Proteomes" id="UP000087766"/>
    </source>
</evidence>
<keyword evidence="1" id="KW-0472">Membrane</keyword>
<feature type="transmembrane region" description="Helical" evidence="1">
    <location>
        <begin position="12"/>
        <end position="30"/>
    </location>
</feature>
<dbReference type="Proteomes" id="UP000087766">
    <property type="component" value="Chromosome 2"/>
</dbReference>
<dbReference type="PANTHER" id="PTHR33417">
    <property type="entry name" value="G-BOX BINDING PROTEIN"/>
    <property type="match status" value="1"/>
</dbReference>
<evidence type="ECO:0000256" key="1">
    <source>
        <dbReference type="SAM" id="Phobius"/>
    </source>
</evidence>
<protein>
    <submittedName>
        <fullName evidence="3">Uncharacterized protein LOC106755937</fullName>
    </submittedName>
</protein>
<dbReference type="Pfam" id="PF06522">
    <property type="entry name" value="B12D"/>
    <property type="match status" value="1"/>
</dbReference>
<dbReference type="GeneID" id="106755937"/>
<keyword evidence="1" id="KW-0812">Transmembrane</keyword>
<keyword evidence="1" id="KW-1133">Transmembrane helix</keyword>
<organism evidence="2 3">
    <name type="scientific">Vigna radiata var. radiata</name>
    <name type="common">Mung bean</name>
    <name type="synonym">Phaseolus aureus</name>
    <dbReference type="NCBI Taxonomy" id="3916"/>
    <lineage>
        <taxon>Eukaryota</taxon>
        <taxon>Viridiplantae</taxon>
        <taxon>Streptophyta</taxon>
        <taxon>Embryophyta</taxon>
        <taxon>Tracheophyta</taxon>
        <taxon>Spermatophyta</taxon>
        <taxon>Magnoliopsida</taxon>
        <taxon>eudicotyledons</taxon>
        <taxon>Gunneridae</taxon>
        <taxon>Pentapetalae</taxon>
        <taxon>rosids</taxon>
        <taxon>fabids</taxon>
        <taxon>Fabales</taxon>
        <taxon>Fabaceae</taxon>
        <taxon>Papilionoideae</taxon>
        <taxon>50 kb inversion clade</taxon>
        <taxon>NPAAA clade</taxon>
        <taxon>indigoferoid/millettioid clade</taxon>
        <taxon>Phaseoleae</taxon>
        <taxon>Vigna</taxon>
    </lineage>
</organism>
<evidence type="ECO:0000313" key="3">
    <source>
        <dbReference type="RefSeq" id="XP_014493657.1"/>
    </source>
</evidence>
<dbReference type="OrthoDB" id="202195at2759"/>
<gene>
    <name evidence="3" type="primary">LOC106755937</name>
</gene>
<reference evidence="2" key="1">
    <citation type="journal article" date="2014" name="Nat. Commun.">
        <title>Genome sequence of mungbean and insights into evolution within Vigna species.</title>
        <authorList>
            <person name="Kang Y.J."/>
            <person name="Kim S.K."/>
            <person name="Kim M.Y."/>
            <person name="Lestari P."/>
            <person name="Kim K.H."/>
            <person name="Ha B.K."/>
            <person name="Jun T.H."/>
            <person name="Hwang W.J."/>
            <person name="Lee T."/>
            <person name="Lee J."/>
            <person name="Shim S."/>
            <person name="Yoon M.Y."/>
            <person name="Jang Y.E."/>
            <person name="Han K.S."/>
            <person name="Taeprayoon P."/>
            <person name="Yoon N."/>
            <person name="Somta P."/>
            <person name="Tanya P."/>
            <person name="Kim K.S."/>
            <person name="Gwag J.G."/>
            <person name="Moon J.K."/>
            <person name="Lee Y.H."/>
            <person name="Park B.S."/>
            <person name="Bombarely A."/>
            <person name="Doyle J.J."/>
            <person name="Jackson S.A."/>
            <person name="Schafleitner R."/>
            <person name="Srinives P."/>
            <person name="Varshney R.K."/>
            <person name="Lee S.H."/>
        </authorList>
    </citation>
    <scope>NUCLEOTIDE SEQUENCE [LARGE SCALE GENOMIC DNA]</scope>
    <source>
        <strain evidence="2">cv. VC1973A</strain>
    </source>
</reference>
<dbReference type="KEGG" id="vra:106755937"/>
<dbReference type="STRING" id="3916.A0A1S3TIS1"/>
<name>A0A1S3TIS1_VIGRR</name>
<dbReference type="InterPro" id="IPR010530">
    <property type="entry name" value="B12D"/>
</dbReference>
<sequence>MAANRWLKPEVYPLFAAVGVAVGICGMQLVRNITTNPEVRVTKSNRAAGVLENFEEGEKYSQHGLRKYVRGRTPQIMPSVNNFFSEPSN</sequence>